<proteinExistence type="predicted"/>
<dbReference type="AlphaFoldDB" id="A0A4Y2MDJ3"/>
<dbReference type="Proteomes" id="UP000499080">
    <property type="component" value="Unassembled WGS sequence"/>
</dbReference>
<gene>
    <name evidence="2" type="ORF">AVEN_114260_1</name>
</gene>
<evidence type="ECO:0000256" key="1">
    <source>
        <dbReference type="SAM" id="SignalP"/>
    </source>
</evidence>
<accession>A0A4Y2MDJ3</accession>
<protein>
    <recommendedName>
        <fullName evidence="4">Secreted protein</fullName>
    </recommendedName>
</protein>
<feature type="signal peptide" evidence="1">
    <location>
        <begin position="1"/>
        <end position="24"/>
    </location>
</feature>
<organism evidence="2 3">
    <name type="scientific">Araneus ventricosus</name>
    <name type="common">Orbweaver spider</name>
    <name type="synonym">Epeira ventricosa</name>
    <dbReference type="NCBI Taxonomy" id="182803"/>
    <lineage>
        <taxon>Eukaryota</taxon>
        <taxon>Metazoa</taxon>
        <taxon>Ecdysozoa</taxon>
        <taxon>Arthropoda</taxon>
        <taxon>Chelicerata</taxon>
        <taxon>Arachnida</taxon>
        <taxon>Araneae</taxon>
        <taxon>Araneomorphae</taxon>
        <taxon>Entelegynae</taxon>
        <taxon>Araneoidea</taxon>
        <taxon>Araneidae</taxon>
        <taxon>Araneus</taxon>
    </lineage>
</organism>
<keyword evidence="1" id="KW-0732">Signal</keyword>
<name>A0A4Y2MDJ3_ARAVE</name>
<feature type="chain" id="PRO_5021502572" description="Secreted protein" evidence="1">
    <location>
        <begin position="25"/>
        <end position="90"/>
    </location>
</feature>
<comment type="caution">
    <text evidence="2">The sequence shown here is derived from an EMBL/GenBank/DDBJ whole genome shotgun (WGS) entry which is preliminary data.</text>
</comment>
<evidence type="ECO:0000313" key="3">
    <source>
        <dbReference type="Proteomes" id="UP000499080"/>
    </source>
</evidence>
<evidence type="ECO:0008006" key="4">
    <source>
        <dbReference type="Google" id="ProtNLM"/>
    </source>
</evidence>
<keyword evidence="3" id="KW-1185">Reference proteome</keyword>
<reference evidence="2 3" key="1">
    <citation type="journal article" date="2019" name="Sci. Rep.">
        <title>Orb-weaving spider Araneus ventricosus genome elucidates the spidroin gene catalogue.</title>
        <authorList>
            <person name="Kono N."/>
            <person name="Nakamura H."/>
            <person name="Ohtoshi R."/>
            <person name="Moran D.A.P."/>
            <person name="Shinohara A."/>
            <person name="Yoshida Y."/>
            <person name="Fujiwara M."/>
            <person name="Mori M."/>
            <person name="Tomita M."/>
            <person name="Arakawa K."/>
        </authorList>
    </citation>
    <scope>NUCLEOTIDE SEQUENCE [LARGE SCALE GENOMIC DNA]</scope>
</reference>
<sequence length="90" mass="10107">MSSCCPSVCFLLLMDSTLPPRVGSAWRPIRRVVHFGPWCINRPVSHTFGWSAQGDKPKGPFNLWTTVFINQLLRLSVKGDHCPPERIGSD</sequence>
<dbReference type="EMBL" id="BGPR01007215">
    <property type="protein sequence ID" value="GBN25215.1"/>
    <property type="molecule type" value="Genomic_DNA"/>
</dbReference>
<evidence type="ECO:0000313" key="2">
    <source>
        <dbReference type="EMBL" id="GBN25215.1"/>
    </source>
</evidence>